<dbReference type="InterPro" id="IPR015414">
    <property type="entry name" value="TMEM64"/>
</dbReference>
<feature type="transmembrane region" description="Helical" evidence="6">
    <location>
        <begin position="128"/>
        <end position="150"/>
    </location>
</feature>
<sequence>MKKKNKILIITVLWLIIIAILYSRGILTTDIDKVSAIIRNNPSKMQVLFVFLSTIRVVCFIPQTIFILIGSALFGPYTGFLLSILSLFLSQSIVYFIGRFFSKELLGDTFFAKYGNIIEIIKNYGYKILVLGIVCPITPSDLITASAGCIKLSYSKCVSAIVLADAPMIFLYGFLGSGIEGNYLFKILAILAIVFISYYSFLIWNKINKSIVL</sequence>
<feature type="transmembrane region" description="Helical" evidence="6">
    <location>
        <begin position="47"/>
        <end position="68"/>
    </location>
</feature>
<comment type="similarity">
    <text evidence="6">Belongs to the TVP38/TMEM64 family.</text>
</comment>
<accession>A0A174TEI3</accession>
<evidence type="ECO:0000256" key="6">
    <source>
        <dbReference type="RuleBase" id="RU366058"/>
    </source>
</evidence>
<dbReference type="Proteomes" id="UP000092714">
    <property type="component" value="Unassembled WGS sequence"/>
</dbReference>
<keyword evidence="9" id="KW-1185">Reference proteome</keyword>
<dbReference type="OrthoDB" id="371137at2"/>
<feature type="transmembrane region" description="Helical" evidence="6">
    <location>
        <begin position="7"/>
        <end position="27"/>
    </location>
</feature>
<evidence type="ECO:0000256" key="3">
    <source>
        <dbReference type="ARBA" id="ARBA00022692"/>
    </source>
</evidence>
<feature type="transmembrane region" description="Helical" evidence="6">
    <location>
        <begin position="80"/>
        <end position="101"/>
    </location>
</feature>
<proteinExistence type="inferred from homology"/>
<dbReference type="InterPro" id="IPR032816">
    <property type="entry name" value="VTT_dom"/>
</dbReference>
<evidence type="ECO:0000256" key="5">
    <source>
        <dbReference type="ARBA" id="ARBA00023136"/>
    </source>
</evidence>
<feature type="transmembrane region" description="Helical" evidence="6">
    <location>
        <begin position="183"/>
        <end position="204"/>
    </location>
</feature>
<comment type="caution">
    <text evidence="8">The sequence shown here is derived from an EMBL/GenBank/DDBJ whole genome shotgun (WGS) entry which is preliminary data.</text>
</comment>
<dbReference type="RefSeq" id="WP_055183856.1">
    <property type="nucleotide sequence ID" value="NZ_CABJAZ010000002.1"/>
</dbReference>
<dbReference type="PANTHER" id="PTHR12677:SF49">
    <property type="entry name" value="TVP38_TMEM64 FAMILY MEMBRANE PROTEIN"/>
    <property type="match status" value="1"/>
</dbReference>
<dbReference type="Pfam" id="PF09335">
    <property type="entry name" value="VTT_dom"/>
    <property type="match status" value="1"/>
</dbReference>
<dbReference type="AlphaFoldDB" id="A0A174TEI3"/>
<organism evidence="8 9">
    <name type="scientific">Clostridium paraputrificum</name>
    <dbReference type="NCBI Taxonomy" id="29363"/>
    <lineage>
        <taxon>Bacteria</taxon>
        <taxon>Bacillati</taxon>
        <taxon>Bacillota</taxon>
        <taxon>Clostridia</taxon>
        <taxon>Eubacteriales</taxon>
        <taxon>Clostridiaceae</taxon>
        <taxon>Clostridium</taxon>
    </lineage>
</organism>
<keyword evidence="5 6" id="KW-0472">Membrane</keyword>
<dbReference type="eggNOG" id="COG0398">
    <property type="taxonomic scope" value="Bacteria"/>
</dbReference>
<feature type="domain" description="VTT" evidence="7">
    <location>
        <begin position="61"/>
        <end position="177"/>
    </location>
</feature>
<evidence type="ECO:0000313" key="8">
    <source>
        <dbReference type="EMBL" id="OBY11832.1"/>
    </source>
</evidence>
<evidence type="ECO:0000313" key="9">
    <source>
        <dbReference type="Proteomes" id="UP000092714"/>
    </source>
</evidence>
<protein>
    <recommendedName>
        <fullName evidence="6">TVP38/TMEM64 family membrane protein</fullName>
    </recommendedName>
</protein>
<feature type="transmembrane region" description="Helical" evidence="6">
    <location>
        <begin position="157"/>
        <end position="177"/>
    </location>
</feature>
<dbReference type="GO" id="GO:0005886">
    <property type="term" value="C:plasma membrane"/>
    <property type="evidence" value="ECO:0007669"/>
    <property type="project" value="UniProtKB-SubCell"/>
</dbReference>
<dbReference type="PANTHER" id="PTHR12677">
    <property type="entry name" value="GOLGI APPARATUS MEMBRANE PROTEIN TVP38-RELATED"/>
    <property type="match status" value="1"/>
</dbReference>
<keyword evidence="2 6" id="KW-1003">Cell membrane</keyword>
<dbReference type="EMBL" id="MAPZ01000010">
    <property type="protein sequence ID" value="OBY11832.1"/>
    <property type="molecule type" value="Genomic_DNA"/>
</dbReference>
<keyword evidence="3 6" id="KW-0812">Transmembrane</keyword>
<evidence type="ECO:0000256" key="2">
    <source>
        <dbReference type="ARBA" id="ARBA00022475"/>
    </source>
</evidence>
<evidence type="ECO:0000256" key="4">
    <source>
        <dbReference type="ARBA" id="ARBA00022989"/>
    </source>
</evidence>
<reference evidence="8 9" key="1">
    <citation type="submission" date="2016-06" db="EMBL/GenBank/DDBJ databases">
        <authorList>
            <person name="Kjaerup R.B."/>
            <person name="Dalgaard T.S."/>
            <person name="Juul-Madsen H.R."/>
        </authorList>
    </citation>
    <scope>NUCLEOTIDE SEQUENCE [LARGE SCALE GENOMIC DNA]</scope>
    <source>
        <strain evidence="8 9">373-A1</strain>
    </source>
</reference>
<keyword evidence="4 6" id="KW-1133">Transmembrane helix</keyword>
<evidence type="ECO:0000256" key="1">
    <source>
        <dbReference type="ARBA" id="ARBA00004651"/>
    </source>
</evidence>
<gene>
    <name evidence="8" type="ORF">CP373A1_02595</name>
</gene>
<name>A0A174TEI3_9CLOT</name>
<comment type="subcellular location">
    <subcellularLocation>
        <location evidence="1 6">Cell membrane</location>
        <topology evidence="1 6">Multi-pass membrane protein</topology>
    </subcellularLocation>
</comment>
<evidence type="ECO:0000259" key="7">
    <source>
        <dbReference type="Pfam" id="PF09335"/>
    </source>
</evidence>